<dbReference type="AlphaFoldDB" id="A0A0E9RHA7"/>
<reference evidence="1" key="1">
    <citation type="submission" date="2014-11" db="EMBL/GenBank/DDBJ databases">
        <authorList>
            <person name="Amaro Gonzalez C."/>
        </authorList>
    </citation>
    <scope>NUCLEOTIDE SEQUENCE</scope>
</reference>
<protein>
    <submittedName>
        <fullName evidence="1">Uncharacterized protein</fullName>
    </submittedName>
</protein>
<dbReference type="EMBL" id="GBXM01080752">
    <property type="protein sequence ID" value="JAH27825.1"/>
    <property type="molecule type" value="Transcribed_RNA"/>
</dbReference>
<accession>A0A0E9RHA7</accession>
<reference evidence="1" key="2">
    <citation type="journal article" date="2015" name="Fish Shellfish Immunol.">
        <title>Early steps in the European eel (Anguilla anguilla)-Vibrio vulnificus interaction in the gills: Role of the RtxA13 toxin.</title>
        <authorList>
            <person name="Callol A."/>
            <person name="Pajuelo D."/>
            <person name="Ebbesson L."/>
            <person name="Teles M."/>
            <person name="MacKenzie S."/>
            <person name="Amaro C."/>
        </authorList>
    </citation>
    <scope>NUCLEOTIDE SEQUENCE</scope>
</reference>
<evidence type="ECO:0000313" key="1">
    <source>
        <dbReference type="EMBL" id="JAH27825.1"/>
    </source>
</evidence>
<sequence length="23" mass="2569">MSFPCTLTVCNDNNRLLSTRGLL</sequence>
<proteinExistence type="predicted"/>
<name>A0A0E9RHA7_ANGAN</name>
<organism evidence="1">
    <name type="scientific">Anguilla anguilla</name>
    <name type="common">European freshwater eel</name>
    <name type="synonym">Muraena anguilla</name>
    <dbReference type="NCBI Taxonomy" id="7936"/>
    <lineage>
        <taxon>Eukaryota</taxon>
        <taxon>Metazoa</taxon>
        <taxon>Chordata</taxon>
        <taxon>Craniata</taxon>
        <taxon>Vertebrata</taxon>
        <taxon>Euteleostomi</taxon>
        <taxon>Actinopterygii</taxon>
        <taxon>Neopterygii</taxon>
        <taxon>Teleostei</taxon>
        <taxon>Anguilliformes</taxon>
        <taxon>Anguillidae</taxon>
        <taxon>Anguilla</taxon>
    </lineage>
</organism>